<keyword evidence="3 4" id="KW-0732">Signal</keyword>
<dbReference type="GeneID" id="80816784"/>
<comment type="similarity">
    <text evidence="2">Belongs to the bacterial solute-binding protein SsuA/TauA family.</text>
</comment>
<protein>
    <submittedName>
        <fullName evidence="6">NitT/TauT family transport system substrate-binding protein</fullName>
    </submittedName>
</protein>
<accession>A0A975W6V7</accession>
<dbReference type="GO" id="GO:0042918">
    <property type="term" value="P:alkanesulfonate transmembrane transport"/>
    <property type="evidence" value="ECO:0007669"/>
    <property type="project" value="TreeGrafter"/>
</dbReference>
<evidence type="ECO:0000259" key="5">
    <source>
        <dbReference type="SMART" id="SM00062"/>
    </source>
</evidence>
<evidence type="ECO:0000313" key="6">
    <source>
        <dbReference type="EMBL" id="SEI65857.1"/>
    </source>
</evidence>
<dbReference type="CDD" id="cd01008">
    <property type="entry name" value="PBP2_NrtA_SsuA_CpmA_like"/>
    <property type="match status" value="1"/>
</dbReference>
<dbReference type="RefSeq" id="WP_074834704.1">
    <property type="nucleotide sequence ID" value="NZ_FNYY01000001.1"/>
</dbReference>
<sequence length="323" mass="34001">MNHTLKSTFLAGSLAILATGATAQNTEITFGGGAYLDIPQLSVAMDHDLFAKHGLDVNVIPFQSGRAAFEALLGGQLDVAVMAEFPAVIGAMREQDFKVIAGLSQYRATRIIHTGGPEIDSVADLAGKPIGVTAGTNVHFWLENELKDAAIEAEIVSVGPPDIVPALSRGDIFAGAMFPSFYGGAKETLGEKYREIPISSYNTHFILVATQELIDDDPAAVSAVLTALLEAEQVVTSDPAASHEAVSRVLGGTLKPDEVAEASANYAFEIGLDDALIDLMVEEGVWINARGSIKGEVPTRESIGAYVDGSFLSDIDTGRVALN</sequence>
<dbReference type="InterPro" id="IPR015168">
    <property type="entry name" value="SsuA/THI5"/>
</dbReference>
<gene>
    <name evidence="6" type="ORF">SAMN04487940_101518</name>
</gene>
<dbReference type="GO" id="GO:0042597">
    <property type="term" value="C:periplasmic space"/>
    <property type="evidence" value="ECO:0007669"/>
    <property type="project" value="UniProtKB-SubCell"/>
</dbReference>
<reference evidence="6 7" key="1">
    <citation type="submission" date="2016-10" db="EMBL/GenBank/DDBJ databases">
        <authorList>
            <person name="Varghese N."/>
            <person name="Submissions S."/>
        </authorList>
    </citation>
    <scope>NUCLEOTIDE SEQUENCE [LARGE SCALE GENOMIC DNA]</scope>
    <source>
        <strain evidence="6 7">FF3</strain>
    </source>
</reference>
<comment type="subcellular location">
    <subcellularLocation>
        <location evidence="1">Periplasm</location>
    </subcellularLocation>
</comment>
<organism evidence="6 7">
    <name type="scientific">Marinovum algicola</name>
    <dbReference type="NCBI Taxonomy" id="42444"/>
    <lineage>
        <taxon>Bacteria</taxon>
        <taxon>Pseudomonadati</taxon>
        <taxon>Pseudomonadota</taxon>
        <taxon>Alphaproteobacteria</taxon>
        <taxon>Rhodobacterales</taxon>
        <taxon>Roseobacteraceae</taxon>
        <taxon>Marinovum</taxon>
    </lineage>
</organism>
<comment type="caution">
    <text evidence="6">The sequence shown here is derived from an EMBL/GenBank/DDBJ whole genome shotgun (WGS) entry which is preliminary data.</text>
</comment>
<dbReference type="PANTHER" id="PTHR30024:SF47">
    <property type="entry name" value="TAURINE-BINDING PERIPLASMIC PROTEIN"/>
    <property type="match status" value="1"/>
</dbReference>
<dbReference type="Proteomes" id="UP000182932">
    <property type="component" value="Unassembled WGS sequence"/>
</dbReference>
<evidence type="ECO:0000256" key="2">
    <source>
        <dbReference type="ARBA" id="ARBA00010742"/>
    </source>
</evidence>
<dbReference type="EMBL" id="FNYY01000001">
    <property type="protein sequence ID" value="SEI65857.1"/>
    <property type="molecule type" value="Genomic_DNA"/>
</dbReference>
<dbReference type="Pfam" id="PF09084">
    <property type="entry name" value="NMT1"/>
    <property type="match status" value="1"/>
</dbReference>
<evidence type="ECO:0000256" key="3">
    <source>
        <dbReference type="ARBA" id="ARBA00022729"/>
    </source>
</evidence>
<dbReference type="SUPFAM" id="SSF53850">
    <property type="entry name" value="Periplasmic binding protein-like II"/>
    <property type="match status" value="1"/>
</dbReference>
<evidence type="ECO:0000256" key="4">
    <source>
        <dbReference type="SAM" id="SignalP"/>
    </source>
</evidence>
<evidence type="ECO:0000313" key="7">
    <source>
        <dbReference type="Proteomes" id="UP000182932"/>
    </source>
</evidence>
<feature type="chain" id="PRO_5037516874" evidence="4">
    <location>
        <begin position="24"/>
        <end position="323"/>
    </location>
</feature>
<dbReference type="SMART" id="SM00062">
    <property type="entry name" value="PBPb"/>
    <property type="match status" value="1"/>
</dbReference>
<evidence type="ECO:0000256" key="1">
    <source>
        <dbReference type="ARBA" id="ARBA00004418"/>
    </source>
</evidence>
<keyword evidence="7" id="KW-1185">Reference proteome</keyword>
<dbReference type="AlphaFoldDB" id="A0A975W6V7"/>
<feature type="domain" description="Solute-binding protein family 3/N-terminal" evidence="5">
    <location>
        <begin position="29"/>
        <end position="248"/>
    </location>
</feature>
<proteinExistence type="inferred from homology"/>
<dbReference type="PANTHER" id="PTHR30024">
    <property type="entry name" value="ALIPHATIC SULFONATES-BINDING PROTEIN-RELATED"/>
    <property type="match status" value="1"/>
</dbReference>
<dbReference type="Gene3D" id="3.40.190.10">
    <property type="entry name" value="Periplasmic binding protein-like II"/>
    <property type="match status" value="3"/>
</dbReference>
<feature type="signal peptide" evidence="4">
    <location>
        <begin position="1"/>
        <end position="23"/>
    </location>
</feature>
<dbReference type="InterPro" id="IPR001638">
    <property type="entry name" value="Solute-binding_3/MltF_N"/>
</dbReference>
<name>A0A975W6V7_9RHOB</name>